<dbReference type="Proteomes" id="UP000614490">
    <property type="component" value="Unassembled WGS sequence"/>
</dbReference>
<protein>
    <submittedName>
        <fullName evidence="1">Pilus assembly protein PilM</fullName>
    </submittedName>
</protein>
<evidence type="ECO:0000313" key="2">
    <source>
        <dbReference type="Proteomes" id="UP000614490"/>
    </source>
</evidence>
<dbReference type="EMBL" id="JADZSC010000001">
    <property type="protein sequence ID" value="MBH0230024.1"/>
    <property type="molecule type" value="Genomic_DNA"/>
</dbReference>
<dbReference type="InterPro" id="IPR005883">
    <property type="entry name" value="PilM"/>
</dbReference>
<name>A0A931MV68_9BACI</name>
<dbReference type="PANTHER" id="PTHR32432:SF3">
    <property type="entry name" value="ETHANOLAMINE UTILIZATION PROTEIN EUTJ"/>
    <property type="match status" value="1"/>
</dbReference>
<dbReference type="Gene3D" id="3.30.420.40">
    <property type="match status" value="1"/>
</dbReference>
<comment type="caution">
    <text evidence="1">The sequence shown here is derived from an EMBL/GenBank/DDBJ whole genome shotgun (WGS) entry which is preliminary data.</text>
</comment>
<evidence type="ECO:0000313" key="1">
    <source>
        <dbReference type="EMBL" id="MBH0230024.1"/>
    </source>
</evidence>
<sequence>MFKLGKSKGRLNFTIKNHLIRYVYSSTNHLEDIEDAGEIPLPSHIMEDGKVVDAVEFAQIIEHHVEVQDWKNADLYFNVPDHSVVIRPFQIPSSLAEDEIKGYLYMQIGETLHLPYENPAFDYSIMSREEEHTNLLLFSYPDDQIRMLERVFKEAKLRPKAVDISALSIYRLYEALDYADRDEHLLLVDWNLDGCVLTVFYQAQPVFINHTKSPLPLNLWKQEGETCSWKGDTADPLDFTMDQMTEIDRIMDFYRFSVMNGKASVTKVLVTGDWPLKQTVKEEYEKRSLPVQIFQKDDLRLEEDRSVNSEYVDTVGLALKS</sequence>
<dbReference type="AlphaFoldDB" id="A0A931MV68"/>
<organism evidence="1 2">
    <name type="scientific">Halobacillus yeomjeoni</name>
    <dbReference type="NCBI Taxonomy" id="311194"/>
    <lineage>
        <taxon>Bacteria</taxon>
        <taxon>Bacillati</taxon>
        <taxon>Bacillota</taxon>
        <taxon>Bacilli</taxon>
        <taxon>Bacillales</taxon>
        <taxon>Bacillaceae</taxon>
        <taxon>Halobacillus</taxon>
    </lineage>
</organism>
<gene>
    <name evidence="1" type="primary">pilM</name>
    <name evidence="1" type="ORF">H0267_07320</name>
</gene>
<proteinExistence type="predicted"/>
<dbReference type="InterPro" id="IPR050696">
    <property type="entry name" value="FtsA/MreB"/>
</dbReference>
<reference evidence="1 2" key="1">
    <citation type="journal article" date="2005" name="Int. J. Syst. Evol. Microbiol.">
        <title>Halobacillus yeomjeoni sp. nov., isolated from a marine solar saltern in Korea.</title>
        <authorList>
            <person name="Yoon J.H."/>
            <person name="Kang S.J."/>
            <person name="Lee C.H."/>
            <person name="Oh H.W."/>
            <person name="Oh T.K."/>
        </authorList>
    </citation>
    <scope>NUCLEOTIDE SEQUENCE [LARGE SCALE GENOMIC DNA]</scope>
    <source>
        <strain evidence="1 2">KCTC 3957</strain>
    </source>
</reference>
<keyword evidence="2" id="KW-1185">Reference proteome</keyword>
<dbReference type="Pfam" id="PF11104">
    <property type="entry name" value="PilM_2"/>
    <property type="match status" value="1"/>
</dbReference>
<accession>A0A931MV68</accession>
<dbReference type="RefSeq" id="WP_197316595.1">
    <property type="nucleotide sequence ID" value="NZ_JADZSC010000001.1"/>
</dbReference>
<dbReference type="PANTHER" id="PTHR32432">
    <property type="entry name" value="CELL DIVISION PROTEIN FTSA-RELATED"/>
    <property type="match status" value="1"/>
</dbReference>